<evidence type="ECO:0000256" key="1">
    <source>
        <dbReference type="ARBA" id="ARBA00000491"/>
    </source>
</evidence>
<dbReference type="Proteomes" id="UP000002027">
    <property type="component" value="Chromosome 1"/>
</dbReference>
<dbReference type="SUPFAM" id="SSF52016">
    <property type="entry name" value="LeuD/IlvD-like"/>
    <property type="match status" value="1"/>
</dbReference>
<dbReference type="RefSeq" id="WP_012870500.1">
    <property type="nucleotide sequence ID" value="NC_013523.1"/>
</dbReference>
<dbReference type="InParanoid" id="D1C5D5"/>
<evidence type="ECO:0000256" key="4">
    <source>
        <dbReference type="ARBA" id="ARBA00009869"/>
    </source>
</evidence>
<comment type="subunit">
    <text evidence="5">Heterodimer of LeuC and LeuD.</text>
</comment>
<dbReference type="KEGG" id="sti:Sthe_0012"/>
<dbReference type="FunCoup" id="D1C5D5">
    <property type="interactions" value="393"/>
</dbReference>
<keyword evidence="7" id="KW-0456">Lyase</keyword>
<evidence type="ECO:0000256" key="7">
    <source>
        <dbReference type="ARBA" id="ARBA00023239"/>
    </source>
</evidence>
<dbReference type="InterPro" id="IPR050075">
    <property type="entry name" value="LeuD"/>
</dbReference>
<comment type="pathway">
    <text evidence="3">Amino-acid biosynthesis; L-leucine biosynthesis; L-leucine from 3-methyl-2-oxobutanoate: step 2/4.</text>
</comment>
<dbReference type="GO" id="GO:0003861">
    <property type="term" value="F:3-isopropylmalate dehydratase activity"/>
    <property type="evidence" value="ECO:0007669"/>
    <property type="project" value="UniProtKB-EC"/>
</dbReference>
<dbReference type="OrthoDB" id="9777465at2"/>
<protein>
    <recommendedName>
        <fullName evidence="6">3-isopropylmalate dehydratase</fullName>
        <ecNumber evidence="6">4.2.1.33</ecNumber>
    </recommendedName>
</protein>
<reference evidence="9 10" key="2">
    <citation type="journal article" date="2010" name="Stand. Genomic Sci.">
        <title>Complete genome sequence of Desulfohalobium retbaense type strain (HR(100)).</title>
        <authorList>
            <person name="Spring S."/>
            <person name="Nolan M."/>
            <person name="Lapidus A."/>
            <person name="Glavina Del Rio T."/>
            <person name="Copeland A."/>
            <person name="Tice H."/>
            <person name="Cheng J.F."/>
            <person name="Lucas S."/>
            <person name="Land M."/>
            <person name="Chen F."/>
            <person name="Bruce D."/>
            <person name="Goodwin L."/>
            <person name="Pitluck S."/>
            <person name="Ivanova N."/>
            <person name="Mavromatis K."/>
            <person name="Mikhailova N."/>
            <person name="Pati A."/>
            <person name="Chen A."/>
            <person name="Palaniappan K."/>
            <person name="Hauser L."/>
            <person name="Chang Y.J."/>
            <person name="Jeffries C.D."/>
            <person name="Munk C."/>
            <person name="Kiss H."/>
            <person name="Chain P."/>
            <person name="Han C."/>
            <person name="Brettin T."/>
            <person name="Detter J.C."/>
            <person name="Schuler E."/>
            <person name="Goker M."/>
            <person name="Rohde M."/>
            <person name="Bristow J."/>
            <person name="Eisen J.A."/>
            <person name="Markowitz V."/>
            <person name="Hugenholtz P."/>
            <person name="Kyrpides N.C."/>
            <person name="Klenk H.P."/>
        </authorList>
    </citation>
    <scope>NUCLEOTIDE SEQUENCE [LARGE SCALE GENOMIC DNA]</scope>
    <source>
        <strain evidence="10">ATCC 49802 / DSM 20745 / S 6022</strain>
    </source>
</reference>
<keyword evidence="10" id="KW-1185">Reference proteome</keyword>
<name>D1C5D5_SPHTD</name>
<dbReference type="InterPro" id="IPR011827">
    <property type="entry name" value="LeuD_type2/HacB/DmdB"/>
</dbReference>
<evidence type="ECO:0000256" key="3">
    <source>
        <dbReference type="ARBA" id="ARBA00004729"/>
    </source>
</evidence>
<comment type="similarity">
    <text evidence="4">Belongs to the LeuD family. LeuD type 2 subfamily.</text>
</comment>
<evidence type="ECO:0000256" key="5">
    <source>
        <dbReference type="ARBA" id="ARBA00011271"/>
    </source>
</evidence>
<comment type="catalytic activity">
    <reaction evidence="1">
        <text>(2R,3S)-3-isopropylmalate = (2S)-2-isopropylmalate</text>
        <dbReference type="Rhea" id="RHEA:32287"/>
        <dbReference type="ChEBI" id="CHEBI:1178"/>
        <dbReference type="ChEBI" id="CHEBI:35121"/>
        <dbReference type="EC" id="4.2.1.33"/>
    </reaction>
</comment>
<evidence type="ECO:0000256" key="2">
    <source>
        <dbReference type="ARBA" id="ARBA00002695"/>
    </source>
</evidence>
<proteinExistence type="inferred from homology"/>
<evidence type="ECO:0000256" key="6">
    <source>
        <dbReference type="ARBA" id="ARBA00011998"/>
    </source>
</evidence>
<comment type="function">
    <text evidence="2">Catalyzes the isomerization between 2-isopropylmalate and 3-isopropylmalate, via the formation of 2-isopropylmaleate.</text>
</comment>
<dbReference type="PANTHER" id="PTHR43345">
    <property type="entry name" value="3-ISOPROPYLMALATE DEHYDRATASE SMALL SUBUNIT 2-RELATED-RELATED"/>
    <property type="match status" value="1"/>
</dbReference>
<dbReference type="AlphaFoldDB" id="D1C5D5"/>
<dbReference type="CDD" id="cd01577">
    <property type="entry name" value="IPMI_Swivel"/>
    <property type="match status" value="1"/>
</dbReference>
<dbReference type="HOGENOM" id="CLU_081378_1_1_0"/>
<accession>D1C5D5</accession>
<reference evidence="10" key="1">
    <citation type="submission" date="2009-11" db="EMBL/GenBank/DDBJ databases">
        <title>The complete chromosome 1 of Sphaerobacter thermophilus DSM 20745.</title>
        <authorList>
            <person name="Lucas S."/>
            <person name="Copeland A."/>
            <person name="Lapidus A."/>
            <person name="Glavina del Rio T."/>
            <person name="Dalin E."/>
            <person name="Tice H."/>
            <person name="Bruce D."/>
            <person name="Goodwin L."/>
            <person name="Pitluck S."/>
            <person name="Kyrpides N."/>
            <person name="Mavromatis K."/>
            <person name="Ivanova N."/>
            <person name="Mikhailova N."/>
            <person name="LaButti K.M."/>
            <person name="Clum A."/>
            <person name="Sun H.I."/>
            <person name="Brettin T."/>
            <person name="Detter J.C."/>
            <person name="Han C."/>
            <person name="Larimer F."/>
            <person name="Land M."/>
            <person name="Hauser L."/>
            <person name="Markowitz V."/>
            <person name="Cheng J.F."/>
            <person name="Hugenholtz P."/>
            <person name="Woyke T."/>
            <person name="Wu D."/>
            <person name="Steenblock K."/>
            <person name="Schneider S."/>
            <person name="Pukall R."/>
            <person name="Goeker M."/>
            <person name="Klenk H.P."/>
            <person name="Eisen J.A."/>
        </authorList>
    </citation>
    <scope>NUCLEOTIDE SEQUENCE [LARGE SCALE GENOMIC DNA]</scope>
    <source>
        <strain evidence="10">ATCC 49802 / DSM 20745 / S 6022</strain>
    </source>
</reference>
<dbReference type="eggNOG" id="COG0066">
    <property type="taxonomic scope" value="Bacteria"/>
</dbReference>
<evidence type="ECO:0000259" key="8">
    <source>
        <dbReference type="Pfam" id="PF00694"/>
    </source>
</evidence>
<sequence>MILEGAAVVIRQDNVDTDVLYPGSYLNIADPEQMKPYLFEGLDPSLRDQLGGPTILVVGENFGTGSSREHVPHAMLAWGIRCVLGKSFARIFYRNCINLGLPAIVCPEAVEAAEPGVTVRIDTDTGAVQVGDATFRAAPLPPFMRDMLASGGLVDWARRRLAEAG</sequence>
<organism evidence="9 10">
    <name type="scientific">Sphaerobacter thermophilus (strain ATCC 49802 / DSM 20745 / KCCM 41009 / NCIMB 13125 / S 6022)</name>
    <dbReference type="NCBI Taxonomy" id="479434"/>
    <lineage>
        <taxon>Bacteria</taxon>
        <taxon>Pseudomonadati</taxon>
        <taxon>Thermomicrobiota</taxon>
        <taxon>Thermomicrobia</taxon>
        <taxon>Sphaerobacterales</taxon>
        <taxon>Sphaerobacterineae</taxon>
        <taxon>Sphaerobacteraceae</taxon>
        <taxon>Sphaerobacter</taxon>
    </lineage>
</organism>
<dbReference type="InterPro" id="IPR000573">
    <property type="entry name" value="AconitaseA/IPMdHydase_ssu_swvl"/>
</dbReference>
<dbReference type="EC" id="4.2.1.33" evidence="6"/>
<dbReference type="InterPro" id="IPR015928">
    <property type="entry name" value="Aconitase/3IPM_dehydase_swvl"/>
</dbReference>
<dbReference type="STRING" id="479434.Sthe_0012"/>
<dbReference type="InterPro" id="IPR033940">
    <property type="entry name" value="IPMI_Swivel"/>
</dbReference>
<dbReference type="NCBIfam" id="TIGR02087">
    <property type="entry name" value="LEUD_arch"/>
    <property type="match status" value="1"/>
</dbReference>
<gene>
    <name evidence="9" type="ordered locus">Sthe_0012</name>
</gene>
<dbReference type="EMBL" id="CP001823">
    <property type="protein sequence ID" value="ACZ37451.1"/>
    <property type="molecule type" value="Genomic_DNA"/>
</dbReference>
<dbReference type="PANTHER" id="PTHR43345:SF2">
    <property type="entry name" value="3-ISOPROPYLMALATE DEHYDRATASE SMALL SUBUNIT 1"/>
    <property type="match status" value="1"/>
</dbReference>
<dbReference type="Gene3D" id="3.20.19.10">
    <property type="entry name" value="Aconitase, domain 4"/>
    <property type="match status" value="1"/>
</dbReference>
<evidence type="ECO:0000313" key="9">
    <source>
        <dbReference type="EMBL" id="ACZ37451.1"/>
    </source>
</evidence>
<evidence type="ECO:0000313" key="10">
    <source>
        <dbReference type="Proteomes" id="UP000002027"/>
    </source>
</evidence>
<dbReference type="Pfam" id="PF00694">
    <property type="entry name" value="Aconitase_C"/>
    <property type="match status" value="1"/>
</dbReference>
<feature type="domain" description="Aconitase A/isopropylmalate dehydratase small subunit swivel" evidence="8">
    <location>
        <begin position="53"/>
        <end position="104"/>
    </location>
</feature>